<dbReference type="InterPro" id="IPR050364">
    <property type="entry name" value="Cytochrome_P450_fung"/>
</dbReference>
<dbReference type="PROSITE" id="PS00086">
    <property type="entry name" value="CYTOCHROME_P450"/>
    <property type="match status" value="1"/>
</dbReference>
<keyword evidence="6 8" id="KW-0408">Iron</keyword>
<dbReference type="InterPro" id="IPR002401">
    <property type="entry name" value="Cyt_P450_E_grp-I"/>
</dbReference>
<evidence type="ECO:0000256" key="3">
    <source>
        <dbReference type="ARBA" id="ARBA00022617"/>
    </source>
</evidence>
<dbReference type="AlphaFoldDB" id="A0A5N6ZV30"/>
<dbReference type="GO" id="GO:0016705">
    <property type="term" value="F:oxidoreductase activity, acting on paired donors, with incorporation or reduction of molecular oxygen"/>
    <property type="evidence" value="ECO:0007669"/>
    <property type="project" value="InterPro"/>
</dbReference>
<evidence type="ECO:0000256" key="9">
    <source>
        <dbReference type="RuleBase" id="RU000461"/>
    </source>
</evidence>
<dbReference type="GO" id="GO:0004497">
    <property type="term" value="F:monooxygenase activity"/>
    <property type="evidence" value="ECO:0007669"/>
    <property type="project" value="UniProtKB-KW"/>
</dbReference>
<dbReference type="PANTHER" id="PTHR46300">
    <property type="entry name" value="P450, PUTATIVE (EUROFUNG)-RELATED-RELATED"/>
    <property type="match status" value="1"/>
</dbReference>
<name>A0A5N6ZV30_9EURO</name>
<reference evidence="10 11" key="1">
    <citation type="submission" date="2019-04" db="EMBL/GenBank/DDBJ databases">
        <title>Friends and foes A comparative genomics studyof 23 Aspergillus species from section Flavi.</title>
        <authorList>
            <consortium name="DOE Joint Genome Institute"/>
            <person name="Kjaerbolling I."/>
            <person name="Vesth T."/>
            <person name="Frisvad J.C."/>
            <person name="Nybo J.L."/>
            <person name="Theobald S."/>
            <person name="Kildgaard S."/>
            <person name="Isbrandt T."/>
            <person name="Kuo A."/>
            <person name="Sato A."/>
            <person name="Lyhne E.K."/>
            <person name="Kogle M.E."/>
            <person name="Wiebenga A."/>
            <person name="Kun R.S."/>
            <person name="Lubbers R.J."/>
            <person name="Makela M.R."/>
            <person name="Barry K."/>
            <person name="Chovatia M."/>
            <person name="Clum A."/>
            <person name="Daum C."/>
            <person name="Haridas S."/>
            <person name="He G."/>
            <person name="LaButti K."/>
            <person name="Lipzen A."/>
            <person name="Mondo S."/>
            <person name="Riley R."/>
            <person name="Salamov A."/>
            <person name="Simmons B.A."/>
            <person name="Magnuson J.K."/>
            <person name="Henrissat B."/>
            <person name="Mortensen U.H."/>
            <person name="Larsen T.O."/>
            <person name="Devries R.P."/>
            <person name="Grigoriev I.V."/>
            <person name="Machida M."/>
            <person name="Baker S.E."/>
            <person name="Andersen M.R."/>
        </authorList>
    </citation>
    <scope>NUCLEOTIDE SEQUENCE [LARGE SCALE GENOMIC DNA]</scope>
    <source>
        <strain evidence="10 11">CBS 763.97</strain>
    </source>
</reference>
<dbReference type="PANTHER" id="PTHR46300:SF1">
    <property type="entry name" value="P450, PUTATIVE (EUROFUNG)-RELATED"/>
    <property type="match status" value="1"/>
</dbReference>
<comment type="cofactor">
    <cofactor evidence="1 8">
        <name>heme</name>
        <dbReference type="ChEBI" id="CHEBI:30413"/>
    </cofactor>
</comment>
<keyword evidence="7 9" id="KW-0503">Monooxygenase</keyword>
<protein>
    <submittedName>
        <fullName evidence="10">Cytochrome P450</fullName>
    </submittedName>
</protein>
<keyword evidence="11" id="KW-1185">Reference proteome</keyword>
<dbReference type="GO" id="GO:0020037">
    <property type="term" value="F:heme binding"/>
    <property type="evidence" value="ECO:0007669"/>
    <property type="project" value="InterPro"/>
</dbReference>
<evidence type="ECO:0000256" key="8">
    <source>
        <dbReference type="PIRSR" id="PIRSR602401-1"/>
    </source>
</evidence>
<gene>
    <name evidence="10" type="ORF">BDV27DRAFT_166931</name>
</gene>
<keyword evidence="4 8" id="KW-0479">Metal-binding</keyword>
<evidence type="ECO:0000313" key="11">
    <source>
        <dbReference type="Proteomes" id="UP000326268"/>
    </source>
</evidence>
<dbReference type="GO" id="GO:0005506">
    <property type="term" value="F:iron ion binding"/>
    <property type="evidence" value="ECO:0007669"/>
    <property type="project" value="InterPro"/>
</dbReference>
<dbReference type="Proteomes" id="UP000326268">
    <property type="component" value="Unassembled WGS sequence"/>
</dbReference>
<evidence type="ECO:0000256" key="4">
    <source>
        <dbReference type="ARBA" id="ARBA00022723"/>
    </source>
</evidence>
<sequence>MAFIGLSCLVTITLYICYKLLVRSNRSTLPLPPGPTLLNPGAIPQKEIWLTFRKWHKEHGPIVSLKLGVQTIIILGSHRIARDLLDKRGSLYSTHLQSVYVNKYIAKGLQPVFMQYGPEWKLHRRLHTTFLSPQSTRACQALLDTQSKKTLHSLLSTNDFGSCFHNYVSNVMFNLAYGKDVGEENKNDQEHMDKMFESLTSAASVMTFVVDIFPILDRLPRLFSRWKGKGEASHNNVKNAFIKCIQSALQQDTWNWSKEAFSKKESKDFSLEQLAFSIGELYIAGSHTTDSTLRIAVMASLLYPDAMRQAQRELDQVVGSQRLPSFEDQDKLPYVNAFISEVLRWRPMAPAGGPRTLSEDDEYMGYFLPAGATIIANQWEMDMDESIFEDAPSFKPERWIQNPDLPLSAFGFGRRICPGQHFARSSLFIAIARMLWAYDIDCPVTSTLEDVKAADRSETFGVIYTLPPFEASFRVRSPEHQQVIEQGWQMANKDYNDLLKTIGHDAFTPTKR</sequence>
<dbReference type="SUPFAM" id="SSF48264">
    <property type="entry name" value="Cytochrome P450"/>
    <property type="match status" value="1"/>
</dbReference>
<organism evidence="10 11">
    <name type="scientific">Aspergillus caelatus</name>
    <dbReference type="NCBI Taxonomy" id="61420"/>
    <lineage>
        <taxon>Eukaryota</taxon>
        <taxon>Fungi</taxon>
        <taxon>Dikarya</taxon>
        <taxon>Ascomycota</taxon>
        <taxon>Pezizomycotina</taxon>
        <taxon>Eurotiomycetes</taxon>
        <taxon>Eurotiomycetidae</taxon>
        <taxon>Eurotiales</taxon>
        <taxon>Aspergillaceae</taxon>
        <taxon>Aspergillus</taxon>
        <taxon>Aspergillus subgen. Circumdati</taxon>
    </lineage>
</organism>
<evidence type="ECO:0000256" key="6">
    <source>
        <dbReference type="ARBA" id="ARBA00023004"/>
    </source>
</evidence>
<keyword evidence="3 8" id="KW-0349">Heme</keyword>
<dbReference type="InterPro" id="IPR001128">
    <property type="entry name" value="Cyt_P450"/>
</dbReference>
<feature type="binding site" description="axial binding residue" evidence="8">
    <location>
        <position position="417"/>
    </location>
    <ligand>
        <name>heme</name>
        <dbReference type="ChEBI" id="CHEBI:30413"/>
    </ligand>
    <ligandPart>
        <name>Fe</name>
        <dbReference type="ChEBI" id="CHEBI:18248"/>
    </ligandPart>
</feature>
<evidence type="ECO:0000313" key="10">
    <source>
        <dbReference type="EMBL" id="KAE8361474.1"/>
    </source>
</evidence>
<dbReference type="OrthoDB" id="1470350at2759"/>
<dbReference type="InterPro" id="IPR036396">
    <property type="entry name" value="Cyt_P450_sf"/>
</dbReference>
<dbReference type="Pfam" id="PF00067">
    <property type="entry name" value="p450"/>
    <property type="match status" value="1"/>
</dbReference>
<dbReference type="InterPro" id="IPR017972">
    <property type="entry name" value="Cyt_P450_CS"/>
</dbReference>
<evidence type="ECO:0000256" key="7">
    <source>
        <dbReference type="ARBA" id="ARBA00023033"/>
    </source>
</evidence>
<proteinExistence type="inferred from homology"/>
<evidence type="ECO:0000256" key="2">
    <source>
        <dbReference type="ARBA" id="ARBA00010617"/>
    </source>
</evidence>
<comment type="similarity">
    <text evidence="2 9">Belongs to the cytochrome P450 family.</text>
</comment>
<dbReference type="EMBL" id="ML737734">
    <property type="protein sequence ID" value="KAE8361474.1"/>
    <property type="molecule type" value="Genomic_DNA"/>
</dbReference>
<dbReference type="GeneID" id="43658768"/>
<dbReference type="PRINTS" id="PR00463">
    <property type="entry name" value="EP450I"/>
</dbReference>
<accession>A0A5N6ZV30</accession>
<keyword evidence="5 9" id="KW-0560">Oxidoreductase</keyword>
<dbReference type="RefSeq" id="XP_031924555.1">
    <property type="nucleotide sequence ID" value="XM_032074322.1"/>
</dbReference>
<dbReference type="CDD" id="cd11065">
    <property type="entry name" value="CYP64-like"/>
    <property type="match status" value="1"/>
</dbReference>
<dbReference type="PRINTS" id="PR00385">
    <property type="entry name" value="P450"/>
</dbReference>
<evidence type="ECO:0000256" key="1">
    <source>
        <dbReference type="ARBA" id="ARBA00001971"/>
    </source>
</evidence>
<dbReference type="Gene3D" id="1.10.630.10">
    <property type="entry name" value="Cytochrome P450"/>
    <property type="match status" value="1"/>
</dbReference>
<evidence type="ECO:0000256" key="5">
    <source>
        <dbReference type="ARBA" id="ARBA00023002"/>
    </source>
</evidence>